<dbReference type="Gene3D" id="1.20.120.850">
    <property type="entry name" value="SWI2/SNF2 ATPases, N-terminal domain"/>
    <property type="match status" value="1"/>
</dbReference>
<keyword evidence="3" id="KW-0378">Hydrolase</keyword>
<organism evidence="12 13">
    <name type="scientific">Alligator mississippiensis</name>
    <name type="common">American alligator</name>
    <dbReference type="NCBI Taxonomy" id="8496"/>
    <lineage>
        <taxon>Eukaryota</taxon>
        <taxon>Metazoa</taxon>
        <taxon>Chordata</taxon>
        <taxon>Craniata</taxon>
        <taxon>Vertebrata</taxon>
        <taxon>Euteleostomi</taxon>
        <taxon>Archelosauria</taxon>
        <taxon>Archosauria</taxon>
        <taxon>Crocodylia</taxon>
        <taxon>Alligatoridae</taxon>
        <taxon>Alligatorinae</taxon>
        <taxon>Alligator</taxon>
    </lineage>
</organism>
<protein>
    <recommendedName>
        <fullName evidence="14">E1A-binding protein p400</fullName>
    </recommendedName>
</protein>
<dbReference type="GO" id="GO:0004386">
    <property type="term" value="F:helicase activity"/>
    <property type="evidence" value="ECO:0007669"/>
    <property type="project" value="UniProtKB-KW"/>
</dbReference>
<dbReference type="InterPro" id="IPR014001">
    <property type="entry name" value="Helicase_ATP-bd"/>
</dbReference>
<evidence type="ECO:0000256" key="1">
    <source>
        <dbReference type="ARBA" id="ARBA00004123"/>
    </source>
</evidence>
<dbReference type="GO" id="GO:0006338">
    <property type="term" value="P:chromatin remodeling"/>
    <property type="evidence" value="ECO:0007669"/>
    <property type="project" value="TreeGrafter"/>
</dbReference>
<feature type="domain" description="Helicase ATP-binding" evidence="10">
    <location>
        <begin position="309"/>
        <end position="474"/>
    </location>
</feature>
<evidence type="ECO:0000256" key="8">
    <source>
        <dbReference type="ARBA" id="ARBA00023242"/>
    </source>
</evidence>
<feature type="region of interest" description="Disordered" evidence="9">
    <location>
        <begin position="806"/>
        <end position="841"/>
    </location>
</feature>
<dbReference type="FunFam" id="3.40.50.10810:FF:000005">
    <property type="entry name" value="Photoperiod-independent early flowering 1"/>
    <property type="match status" value="1"/>
</dbReference>
<dbReference type="PROSITE" id="PS51204">
    <property type="entry name" value="HSA"/>
    <property type="match status" value="1"/>
</dbReference>
<name>A0A151NSW3_ALLMI</name>
<dbReference type="GO" id="GO:0042393">
    <property type="term" value="F:histone binding"/>
    <property type="evidence" value="ECO:0007669"/>
    <property type="project" value="TreeGrafter"/>
</dbReference>
<dbReference type="PROSITE" id="PS51192">
    <property type="entry name" value="HELICASE_ATP_BIND_1"/>
    <property type="match status" value="1"/>
</dbReference>
<evidence type="ECO:0000256" key="2">
    <source>
        <dbReference type="ARBA" id="ARBA00022741"/>
    </source>
</evidence>
<dbReference type="AlphaFoldDB" id="A0A151NSW3"/>
<gene>
    <name evidence="12" type="ORF">Y1Q_0018642</name>
</gene>
<keyword evidence="13" id="KW-1185">Reference proteome</keyword>
<dbReference type="GO" id="GO:0000812">
    <property type="term" value="C:Swr1 complex"/>
    <property type="evidence" value="ECO:0007669"/>
    <property type="project" value="TreeGrafter"/>
</dbReference>
<dbReference type="PANTHER" id="PTHR45685">
    <property type="entry name" value="HELICASE SRCAP-RELATED"/>
    <property type="match status" value="1"/>
</dbReference>
<evidence type="ECO:0000256" key="7">
    <source>
        <dbReference type="ARBA" id="ARBA00023125"/>
    </source>
</evidence>
<dbReference type="InterPro" id="IPR014012">
    <property type="entry name" value="HSA_dom"/>
</dbReference>
<proteinExistence type="predicted"/>
<dbReference type="GO" id="GO:0016887">
    <property type="term" value="F:ATP hydrolysis activity"/>
    <property type="evidence" value="ECO:0007669"/>
    <property type="project" value="TreeGrafter"/>
</dbReference>
<reference evidence="12 13" key="1">
    <citation type="journal article" date="2012" name="Genome Biol.">
        <title>Sequencing three crocodilian genomes to illuminate the evolution of archosaurs and amniotes.</title>
        <authorList>
            <person name="St John J.A."/>
            <person name="Braun E.L."/>
            <person name="Isberg S.R."/>
            <person name="Miles L.G."/>
            <person name="Chong A.Y."/>
            <person name="Gongora J."/>
            <person name="Dalzell P."/>
            <person name="Moran C."/>
            <person name="Bed'hom B."/>
            <person name="Abzhanov A."/>
            <person name="Burgess S.C."/>
            <person name="Cooksey A.M."/>
            <person name="Castoe T.A."/>
            <person name="Crawford N.G."/>
            <person name="Densmore L.D."/>
            <person name="Drew J.C."/>
            <person name="Edwards S.V."/>
            <person name="Faircloth B.C."/>
            <person name="Fujita M.K."/>
            <person name="Greenwold M.J."/>
            <person name="Hoffmann F.G."/>
            <person name="Howard J.M."/>
            <person name="Iguchi T."/>
            <person name="Janes D.E."/>
            <person name="Khan S.Y."/>
            <person name="Kohno S."/>
            <person name="de Koning A.J."/>
            <person name="Lance S.L."/>
            <person name="McCarthy F.M."/>
            <person name="McCormack J.E."/>
            <person name="Merchant M.E."/>
            <person name="Peterson D.G."/>
            <person name="Pollock D.D."/>
            <person name="Pourmand N."/>
            <person name="Raney B.J."/>
            <person name="Roessler K.A."/>
            <person name="Sanford J.R."/>
            <person name="Sawyer R.H."/>
            <person name="Schmidt C.J."/>
            <person name="Triplett E.W."/>
            <person name="Tuberville T.D."/>
            <person name="Venegas-Anaya M."/>
            <person name="Howard J.T."/>
            <person name="Jarvis E.D."/>
            <person name="Guillette L.J.Jr."/>
            <person name="Glenn T.C."/>
            <person name="Green R.E."/>
            <person name="Ray D.A."/>
        </authorList>
    </citation>
    <scope>NUCLEOTIDE SEQUENCE [LARGE SCALE GENOMIC DNA]</scope>
    <source>
        <strain evidence="12">KSC_2009_1</strain>
    </source>
</reference>
<keyword evidence="5" id="KW-0067">ATP-binding</keyword>
<dbReference type="Pfam" id="PF00176">
    <property type="entry name" value="SNF2-rel_dom"/>
    <property type="match status" value="1"/>
</dbReference>
<dbReference type="PANTHER" id="PTHR45685:SF1">
    <property type="entry name" value="HELICASE SRCAP"/>
    <property type="match status" value="1"/>
</dbReference>
<keyword evidence="6" id="KW-0156">Chromatin regulator</keyword>
<dbReference type="GO" id="GO:0005524">
    <property type="term" value="F:ATP binding"/>
    <property type="evidence" value="ECO:0007669"/>
    <property type="project" value="UniProtKB-KW"/>
</dbReference>
<evidence type="ECO:0000313" key="12">
    <source>
        <dbReference type="EMBL" id="KYO39555.1"/>
    </source>
</evidence>
<keyword evidence="7" id="KW-0238">DNA-binding</keyword>
<sequence length="841" mass="96520">MGRGERPQLVPSVTSLHSSKNSCPGICIKGLGGPHAYAVIQEDRRLPRNVQPVGQAQRQRAPAQRQANQIHRRIADLRKVGLWSMRRLPKLQEASRPKSHQDYLLEEMQWMATDFLQERRWKMATARKLVRSVTQYHEDKKLWSERGKKEKQNQLRCIAACVAREIEYFWFSIKQVVELKLQVELEERRKNSLRGLNRRIKGPAIPGRKGKAITLLTDRKEMEESVSGRGSTREEMVLIDSFLSIDQCEGAIKKCMRDVAEFAAAAAAAAEVLLPKGSAQITTAVKCCAPSRQHRTLRDYQKLGLDWLVKLYEKNLNGVLADEAGLGKTMQVAALFAHLACSEGNWGPHLVVAQNCNLLKWKNELERWCPELKVLLYFARQREFAGKRQEWMKPSNFNVCITSYKQLFKSYQVFMKMQWKYLVIDERQKVKNLSEKRWEALCRLQSQHRLLLIEPPLPTSLLELWTLVRFLIPGISRPCMDFVTNAAKKENEDYYQKMAMRLHRITQPFIFQRTKRQVEKQLTKKYDHVLKCYFSHRQKAMYKDVLFQPRTQEALRSGHFVSVLHVLMQLQKICNHPDLINPRLSSSSYVLESLEYTIASLVLNALEWDLWKHADMSLFDLIGMEDKMTRYAAQRLPNQKVTRKLIEEIYSSPPTPPRPNPVKLRPSKLFQPVLYGQKPEGRTLHFPTLQIYHTANTTMATGAHCGGKVEKLGWSFPTTGAQDRNAQPEMPVTLHFKGKTFTLSYSQLCQLTGGQPLQLEGNTFHIVSVSTLKYLGLHPHWPAAVPSIGWSGSEPVESTSFTKHVDHHSNASTSTVVTQQSSNRGKEQALEGACGQNTFWQ</sequence>
<dbReference type="SMART" id="SM00573">
    <property type="entry name" value="HSA"/>
    <property type="match status" value="1"/>
</dbReference>
<dbReference type="Pfam" id="PF07529">
    <property type="entry name" value="HSA"/>
    <property type="match status" value="1"/>
</dbReference>
<dbReference type="Gene3D" id="3.40.50.10810">
    <property type="entry name" value="Tandem AAA-ATPase domain"/>
    <property type="match status" value="1"/>
</dbReference>
<dbReference type="InterPro" id="IPR038718">
    <property type="entry name" value="SNF2-like_sf"/>
</dbReference>
<dbReference type="InterPro" id="IPR000330">
    <property type="entry name" value="SNF2_N"/>
</dbReference>
<dbReference type="SMART" id="SM00487">
    <property type="entry name" value="DEXDc"/>
    <property type="match status" value="1"/>
</dbReference>
<dbReference type="Proteomes" id="UP000050525">
    <property type="component" value="Unassembled WGS sequence"/>
</dbReference>
<dbReference type="SUPFAM" id="SSF52540">
    <property type="entry name" value="P-loop containing nucleoside triphosphate hydrolases"/>
    <property type="match status" value="2"/>
</dbReference>
<evidence type="ECO:0008006" key="14">
    <source>
        <dbReference type="Google" id="ProtNLM"/>
    </source>
</evidence>
<comment type="subcellular location">
    <subcellularLocation>
        <location evidence="1">Nucleus</location>
    </subcellularLocation>
</comment>
<feature type="compositionally biased region" description="Low complexity" evidence="9">
    <location>
        <begin position="812"/>
        <end position="822"/>
    </location>
</feature>
<evidence type="ECO:0000256" key="4">
    <source>
        <dbReference type="ARBA" id="ARBA00022806"/>
    </source>
</evidence>
<dbReference type="EMBL" id="AKHW03002185">
    <property type="protein sequence ID" value="KYO39555.1"/>
    <property type="molecule type" value="Genomic_DNA"/>
</dbReference>
<keyword evidence="8" id="KW-0539">Nucleus</keyword>
<dbReference type="GO" id="GO:0003677">
    <property type="term" value="F:DNA binding"/>
    <property type="evidence" value="ECO:0007669"/>
    <property type="project" value="UniProtKB-KW"/>
</dbReference>
<dbReference type="InterPro" id="IPR027417">
    <property type="entry name" value="P-loop_NTPase"/>
</dbReference>
<dbReference type="InterPro" id="IPR050520">
    <property type="entry name" value="INO80/SWR1_helicase"/>
</dbReference>
<evidence type="ECO:0000256" key="9">
    <source>
        <dbReference type="SAM" id="MobiDB-lite"/>
    </source>
</evidence>
<dbReference type="STRING" id="8496.A0A151NSW3"/>
<evidence type="ECO:0000256" key="5">
    <source>
        <dbReference type="ARBA" id="ARBA00022840"/>
    </source>
</evidence>
<accession>A0A151NSW3</accession>
<feature type="domain" description="HSA" evidence="11">
    <location>
        <begin position="88"/>
        <end position="160"/>
    </location>
</feature>
<comment type="caution">
    <text evidence="12">The sequence shown here is derived from an EMBL/GenBank/DDBJ whole genome shotgun (WGS) entry which is preliminary data.</text>
</comment>
<evidence type="ECO:0000256" key="6">
    <source>
        <dbReference type="ARBA" id="ARBA00022853"/>
    </source>
</evidence>
<keyword evidence="4" id="KW-0347">Helicase</keyword>
<evidence type="ECO:0000259" key="11">
    <source>
        <dbReference type="PROSITE" id="PS51204"/>
    </source>
</evidence>
<evidence type="ECO:0000313" key="13">
    <source>
        <dbReference type="Proteomes" id="UP000050525"/>
    </source>
</evidence>
<keyword evidence="2" id="KW-0547">Nucleotide-binding</keyword>
<evidence type="ECO:0000256" key="3">
    <source>
        <dbReference type="ARBA" id="ARBA00022801"/>
    </source>
</evidence>
<evidence type="ECO:0000259" key="10">
    <source>
        <dbReference type="PROSITE" id="PS51192"/>
    </source>
</evidence>